<dbReference type="SUPFAM" id="SSF48576">
    <property type="entry name" value="Terpenoid synthases"/>
    <property type="match status" value="1"/>
</dbReference>
<dbReference type="Gene3D" id="1.10.600.10">
    <property type="entry name" value="Farnesyl Diphosphate Synthase"/>
    <property type="match status" value="1"/>
</dbReference>
<keyword evidence="1" id="KW-0808">Transferase</keyword>
<accession>A0A8G1A2K5</accession>
<dbReference type="InterPro" id="IPR008949">
    <property type="entry name" value="Isoprenoid_synthase_dom_sf"/>
</dbReference>
<evidence type="ECO:0000256" key="1">
    <source>
        <dbReference type="ARBA" id="ARBA00022679"/>
    </source>
</evidence>
<proteinExistence type="predicted"/>
<reference evidence="2" key="1">
    <citation type="journal article" date="2005" name="Int. J. Syst. Evol. Microbiol.">
        <title>Methanofollis formosanus sp. nov., isolated from a fish pond.</title>
        <authorList>
            <person name="Wu S.Y."/>
            <person name="Chen S.C."/>
            <person name="Lai M.C."/>
        </authorList>
    </citation>
    <scope>NUCLEOTIDE SEQUENCE</scope>
    <source>
        <strain evidence="2">ML15</strain>
    </source>
</reference>
<dbReference type="InterPro" id="IPR002060">
    <property type="entry name" value="Squ/phyt_synthse"/>
</dbReference>
<dbReference type="PROSITE" id="PS01045">
    <property type="entry name" value="SQUALEN_PHYTOEN_SYN_2"/>
    <property type="match status" value="1"/>
</dbReference>
<dbReference type="GO" id="GO:0051996">
    <property type="term" value="F:squalene synthase [NAD(P)H] activity"/>
    <property type="evidence" value="ECO:0007669"/>
    <property type="project" value="InterPro"/>
</dbReference>
<dbReference type="CDD" id="cd00683">
    <property type="entry name" value="Trans_IPPS_HH"/>
    <property type="match status" value="1"/>
</dbReference>
<dbReference type="InterPro" id="IPR044843">
    <property type="entry name" value="Trans_IPPS_bact-type"/>
</dbReference>
<dbReference type="Proteomes" id="UP000826709">
    <property type="component" value="Chromosome"/>
</dbReference>
<dbReference type="SFLD" id="SFLDG01212">
    <property type="entry name" value="Phytoene_synthase_like"/>
    <property type="match status" value="1"/>
</dbReference>
<name>A0A8G1A2K5_9EURY</name>
<dbReference type="RefSeq" id="WP_220682685.1">
    <property type="nucleotide sequence ID" value="NZ_CP037968.1"/>
</dbReference>
<sequence>MVTPTHYRIFRHGSTTYFYSTLFFPRSVREDVFLLYSFVRTADDFVDAVPQQTAEYFAFKERYLGALEGEPGGDLVVDAFVDLMERKEIEPAWVEAFLRSMESDLWTATYATVADLEEYLYGSSEVVGLMMARVMGLSGDALEAARALGKAMQYINFIRDIAEDLTLGRTYFPQDELAAFGLSSLDPETAAAAPEAFASFVRAQVERYFRWQKEGEAGFAFIPFRYLVPVKTASDLYRWTAEEIQKDPFVVYRRKVKPSPLRAVGRACANTLVLTWPGRGETG</sequence>
<dbReference type="InterPro" id="IPR033904">
    <property type="entry name" value="Trans_IPPS_HH"/>
</dbReference>
<dbReference type="KEGG" id="mfk:E2N92_05470"/>
<protein>
    <submittedName>
        <fullName evidence="2">Phytoene/squalene synthase family protein</fullName>
    </submittedName>
</protein>
<evidence type="ECO:0000313" key="3">
    <source>
        <dbReference type="Proteomes" id="UP000826709"/>
    </source>
</evidence>
<dbReference type="GO" id="GO:0004311">
    <property type="term" value="F:geranylgeranyl diphosphate synthase activity"/>
    <property type="evidence" value="ECO:0007669"/>
    <property type="project" value="InterPro"/>
</dbReference>
<dbReference type="Pfam" id="PF00494">
    <property type="entry name" value="SQS_PSY"/>
    <property type="match status" value="1"/>
</dbReference>
<dbReference type="SFLD" id="SFLDG01018">
    <property type="entry name" value="Squalene/Phytoene_Synthase_Lik"/>
    <property type="match status" value="1"/>
</dbReference>
<dbReference type="EMBL" id="CP037968">
    <property type="protein sequence ID" value="QYZ78912.1"/>
    <property type="molecule type" value="Genomic_DNA"/>
</dbReference>
<reference evidence="2" key="2">
    <citation type="submission" date="2019-03" db="EMBL/GenBank/DDBJ databases">
        <authorList>
            <person name="Chen S.-C."/>
            <person name="Wu S.-Y."/>
            <person name="Lai M.-C."/>
        </authorList>
    </citation>
    <scope>NUCLEOTIDE SEQUENCE</scope>
    <source>
        <strain evidence="2">ML15</strain>
    </source>
</reference>
<dbReference type="GO" id="GO:0008299">
    <property type="term" value="P:isoprenoid biosynthetic process"/>
    <property type="evidence" value="ECO:0007669"/>
    <property type="project" value="UniProtKB-ARBA"/>
</dbReference>
<dbReference type="SFLD" id="SFLDS00005">
    <property type="entry name" value="Isoprenoid_Synthase_Type_I"/>
    <property type="match status" value="1"/>
</dbReference>
<evidence type="ECO:0000313" key="2">
    <source>
        <dbReference type="EMBL" id="QYZ78912.1"/>
    </source>
</evidence>
<organism evidence="2 3">
    <name type="scientific">Methanofollis formosanus</name>
    <dbReference type="NCBI Taxonomy" id="299308"/>
    <lineage>
        <taxon>Archaea</taxon>
        <taxon>Methanobacteriati</taxon>
        <taxon>Methanobacteriota</taxon>
        <taxon>Stenosarchaea group</taxon>
        <taxon>Methanomicrobia</taxon>
        <taxon>Methanomicrobiales</taxon>
        <taxon>Methanomicrobiaceae</taxon>
        <taxon>Methanofollis</taxon>
    </lineage>
</organism>
<dbReference type="AlphaFoldDB" id="A0A8G1A2K5"/>
<dbReference type="InterPro" id="IPR019845">
    <property type="entry name" value="Squalene/phytoene_synthase_CS"/>
</dbReference>
<keyword evidence="3" id="KW-1185">Reference proteome</keyword>
<dbReference type="PANTHER" id="PTHR31480">
    <property type="entry name" value="BIFUNCTIONAL LYCOPENE CYCLASE/PHYTOENE SYNTHASE"/>
    <property type="match status" value="1"/>
</dbReference>
<gene>
    <name evidence="2" type="ORF">E2N92_05470</name>
</gene>
<dbReference type="OrthoDB" id="305023at2157"/>